<evidence type="ECO:0000313" key="1">
    <source>
        <dbReference type="EMBL" id="VYT04525.1"/>
    </source>
</evidence>
<reference evidence="1" key="1">
    <citation type="submission" date="2019-11" db="EMBL/GenBank/DDBJ databases">
        <authorList>
            <person name="Feng L."/>
        </authorList>
    </citation>
    <scope>NUCLEOTIDE SEQUENCE</scope>
    <source>
        <strain evidence="1">BhanseniiLFYP23</strain>
    </source>
</reference>
<proteinExistence type="predicted"/>
<sequence>MKQKGSMTAAMSILLLVLLSLITVSIQSSRTACARVQAVNSMDTGLYSLFSEYDRELLERYNLFFLDASYNTGRIQIAQVLNHLEDYMKPVLDSGLTKCAVQICAADGFRAASDKNGAAVKQQIIRYMKENLGNAGIEALLKKTEEEKQVLEEQENIKNNGMEEINPEETTPMPEISETNNPLEIIKSFKENGFLSFVLPSGVNVSEKTIDLSAVLSKRERQQGMGDFPELEAEEGFADKIFIQEYAFEKFQSFTDGAETPLAYEIEYLLGGKEGDRENLSSVVKKLLLLREISNLAFLYTNPQKRGELAACASALSFLLLIPEGMTFVQGVLAAGWAYIEGIADVKALLSGGCVPLVKDSGSWKTQLSDLRADTGISTEKGADYEEYLRILLMSVPEQELVMRIMDVIEVNLRQEEGKEKFAFDACIDTVAVSFQIAGPENKIWQAERMYSYDM</sequence>
<accession>A0A6N2TG42</accession>
<organism evidence="1">
    <name type="scientific">Blautia hansenii</name>
    <name type="common">Ruminococcus hansenii</name>
    <dbReference type="NCBI Taxonomy" id="1322"/>
    <lineage>
        <taxon>Bacteria</taxon>
        <taxon>Bacillati</taxon>
        <taxon>Bacillota</taxon>
        <taxon>Clostridia</taxon>
        <taxon>Lachnospirales</taxon>
        <taxon>Lachnospiraceae</taxon>
        <taxon>Blautia</taxon>
    </lineage>
</organism>
<protein>
    <submittedName>
        <fullName evidence="1">Uncharacterized protein</fullName>
    </submittedName>
</protein>
<dbReference type="InterPro" id="IPR043756">
    <property type="entry name" value="DUF5702"/>
</dbReference>
<dbReference type="Pfam" id="PF18960">
    <property type="entry name" value="DUF5702"/>
    <property type="match status" value="1"/>
</dbReference>
<dbReference type="AlphaFoldDB" id="A0A6N2TG42"/>
<name>A0A6N2TG42_BLAHA</name>
<dbReference type="RefSeq" id="WP_156342313.1">
    <property type="nucleotide sequence ID" value="NZ_CACRSY010000010.1"/>
</dbReference>
<gene>
    <name evidence="1" type="ORF">BHLFYP23_02588</name>
</gene>
<dbReference type="EMBL" id="CACRSY010000010">
    <property type="protein sequence ID" value="VYT04525.1"/>
    <property type="molecule type" value="Genomic_DNA"/>
</dbReference>